<feature type="compositionally biased region" description="Basic and acidic residues" evidence="2">
    <location>
        <begin position="991"/>
        <end position="1008"/>
    </location>
</feature>
<reference evidence="4" key="1">
    <citation type="submission" date="2023-08" db="EMBL/GenBank/DDBJ databases">
        <title>Black Yeasts Isolated from many extreme environments.</title>
        <authorList>
            <person name="Coleine C."/>
            <person name="Stajich J.E."/>
            <person name="Selbmann L."/>
        </authorList>
    </citation>
    <scope>NUCLEOTIDE SEQUENCE</scope>
    <source>
        <strain evidence="4">CCFEE 5401</strain>
    </source>
</reference>
<name>A0AAN7T8F1_9PEZI</name>
<organism evidence="4 5">
    <name type="scientific">Meristemomyces frigidus</name>
    <dbReference type="NCBI Taxonomy" id="1508187"/>
    <lineage>
        <taxon>Eukaryota</taxon>
        <taxon>Fungi</taxon>
        <taxon>Dikarya</taxon>
        <taxon>Ascomycota</taxon>
        <taxon>Pezizomycotina</taxon>
        <taxon>Dothideomycetes</taxon>
        <taxon>Dothideomycetidae</taxon>
        <taxon>Mycosphaerellales</taxon>
        <taxon>Teratosphaeriaceae</taxon>
        <taxon>Meristemomyces</taxon>
    </lineage>
</organism>
<feature type="region of interest" description="Disordered" evidence="2">
    <location>
        <begin position="906"/>
        <end position="952"/>
    </location>
</feature>
<feature type="region of interest" description="Disordered" evidence="2">
    <location>
        <begin position="591"/>
        <end position="625"/>
    </location>
</feature>
<dbReference type="Pfam" id="PF25545">
    <property type="entry name" value="DUF7924"/>
    <property type="match status" value="1"/>
</dbReference>
<keyword evidence="1" id="KW-0040">ANK repeat</keyword>
<gene>
    <name evidence="4" type="ORF">LTR62_002351</name>
</gene>
<evidence type="ECO:0000259" key="3">
    <source>
        <dbReference type="Pfam" id="PF25545"/>
    </source>
</evidence>
<dbReference type="InterPro" id="IPR057684">
    <property type="entry name" value="DUF7924"/>
</dbReference>
<evidence type="ECO:0000313" key="5">
    <source>
        <dbReference type="Proteomes" id="UP001310890"/>
    </source>
</evidence>
<dbReference type="SUPFAM" id="SSF48403">
    <property type="entry name" value="Ankyrin repeat"/>
    <property type="match status" value="1"/>
</dbReference>
<feature type="region of interest" description="Disordered" evidence="2">
    <location>
        <begin position="502"/>
        <end position="533"/>
    </location>
</feature>
<accession>A0AAN7T8F1</accession>
<dbReference type="InterPro" id="IPR002110">
    <property type="entry name" value="Ankyrin_rpt"/>
</dbReference>
<dbReference type="AlphaFoldDB" id="A0AAN7T8F1"/>
<feature type="compositionally biased region" description="Low complexity" evidence="2">
    <location>
        <begin position="925"/>
        <end position="939"/>
    </location>
</feature>
<dbReference type="EMBL" id="JAVRRL010000165">
    <property type="protein sequence ID" value="KAK5105707.1"/>
    <property type="molecule type" value="Genomic_DNA"/>
</dbReference>
<dbReference type="PANTHER" id="PTHR42470:SF2">
    <property type="match status" value="1"/>
</dbReference>
<feature type="compositionally biased region" description="Low complexity" evidence="2">
    <location>
        <begin position="968"/>
        <end position="990"/>
    </location>
</feature>
<evidence type="ECO:0000256" key="1">
    <source>
        <dbReference type="PROSITE-ProRule" id="PRU00023"/>
    </source>
</evidence>
<dbReference type="Proteomes" id="UP001310890">
    <property type="component" value="Unassembled WGS sequence"/>
</dbReference>
<sequence length="1021" mass="116334">MTGNIPTAMVVSWDYRTFRAKCPYCLKTHGHGFATDKTRTEQGCRRSDCRDPSGDYRVKFPDQATAFGPEYGWEFDRRWRSFLTVSSQGRQYDAALPQPFRTLLLHHARVSGQVLPEDETNEREHNEAQEMSQLAGEIEDLRLGAADGSPQLSPTPVTPSVDEIWDTLMASASHRRRLYISACMNRDLPMLRGLMQAYPEDDFPSLTDEHSGGNGVLHAATEENAVETIKFLLENGAAPDQPDRYGRTALMEAALWGRYESVLLLTNTQQVNLHARDANKLSALDLSMASERNRGERSERAGDVYREPNGADINRQRIEHHIRSLVPNEQRVGQDRTPDSFFQRQPDGTMAVYRPVLEMAIPRGGATKAFAELNRGAAYPLVQAMSGYSHSGWTNVLNNDVWTERANQLRTFLGMEASHSYASHVEPQLLAYILFYHSLLDIEDSSEWNLDLPWKEVEWMREAAPEYGLDPVITVNKEGFCPQCQTMKNLMSERCPWLNNATSTSSPFNESPPTPRSLPNIRQSQPFSAATKRKRRVDECVSISAHETCRKRFKAGRVESTQHHNLSATSGAETQDPLECWARTGAWPNNFGKMRSSASDGSNKRRRSSTPSYSSREKDGSVPPAHTAAYEEELQRHGIMFDDIATKDFVAVESKNMCEDLLNVRGLAPAYNSCSEETYIKVFQRATKRNEERVRRDLTPHIVPSAELLHLRDGESELENIREELSVDWTKCSLMGGTQPRPDGAFGLSSQSFSEVERAKMDNYTNIDNPTKFTESLYFPFLLHEAKCDKKNVSEADRQNIHSASIAVRAIVRLCRASGEDHAQQLNGWILVFSISHDHERVKIYGHFPLIRDGRTTFHRYNVHNYNLNEHYGRERNTGSNFTRALYRDFYPRHLERIRQAIAGLPDPRTISMTSNISVGDSEEGSQQSSQDLDSSSRPSLRRTKSQGSQKELALMKQTMAKVEKMYQEQLEQQQKQMEQMQKYMEQQMEQQKEDSRKQMEQQREDSQKQIAMLERLLKGT</sequence>
<dbReference type="Pfam" id="PF12796">
    <property type="entry name" value="Ank_2"/>
    <property type="match status" value="1"/>
</dbReference>
<protein>
    <recommendedName>
        <fullName evidence="3">DUF7924 domain-containing protein</fullName>
    </recommendedName>
</protein>
<feature type="repeat" description="ANK" evidence="1">
    <location>
        <begin position="212"/>
        <end position="244"/>
    </location>
</feature>
<dbReference type="SMART" id="SM00248">
    <property type="entry name" value="ANK"/>
    <property type="match status" value="2"/>
</dbReference>
<dbReference type="PROSITE" id="PS50088">
    <property type="entry name" value="ANK_REPEAT"/>
    <property type="match status" value="1"/>
</dbReference>
<dbReference type="Gene3D" id="1.25.40.20">
    <property type="entry name" value="Ankyrin repeat-containing domain"/>
    <property type="match status" value="1"/>
</dbReference>
<feature type="region of interest" description="Disordered" evidence="2">
    <location>
        <begin position="968"/>
        <end position="1008"/>
    </location>
</feature>
<dbReference type="PANTHER" id="PTHR42470">
    <property type="entry name" value="VAST DOMAIN-CONTAINING PROTEIN"/>
    <property type="match status" value="1"/>
</dbReference>
<evidence type="ECO:0000313" key="4">
    <source>
        <dbReference type="EMBL" id="KAK5105707.1"/>
    </source>
</evidence>
<dbReference type="PROSITE" id="PS50297">
    <property type="entry name" value="ANK_REP_REGION"/>
    <property type="match status" value="1"/>
</dbReference>
<dbReference type="InterPro" id="IPR036770">
    <property type="entry name" value="Ankyrin_rpt-contain_sf"/>
</dbReference>
<proteinExistence type="predicted"/>
<comment type="caution">
    <text evidence="4">The sequence shown here is derived from an EMBL/GenBank/DDBJ whole genome shotgun (WGS) entry which is preliminary data.</text>
</comment>
<feature type="domain" description="DUF7924" evidence="3">
    <location>
        <begin position="681"/>
        <end position="902"/>
    </location>
</feature>
<evidence type="ECO:0000256" key="2">
    <source>
        <dbReference type="SAM" id="MobiDB-lite"/>
    </source>
</evidence>